<dbReference type="EMBL" id="JBHLXE010000014">
    <property type="protein sequence ID" value="MFC0178761.1"/>
    <property type="molecule type" value="Genomic_DNA"/>
</dbReference>
<feature type="domain" description="Helix-turn-helix type 11" evidence="1">
    <location>
        <begin position="6"/>
        <end position="60"/>
    </location>
</feature>
<evidence type="ECO:0000259" key="1">
    <source>
        <dbReference type="Pfam" id="PF08279"/>
    </source>
</evidence>
<dbReference type="Pfam" id="PF08279">
    <property type="entry name" value="HTH_11"/>
    <property type="match status" value="1"/>
</dbReference>
<dbReference type="InterPro" id="IPR013196">
    <property type="entry name" value="HTH_11"/>
</dbReference>
<dbReference type="PANTHER" id="PTHR34580">
    <property type="match status" value="1"/>
</dbReference>
<keyword evidence="4" id="KW-1185">Reference proteome</keyword>
<dbReference type="Pfam" id="PF13280">
    <property type="entry name" value="WYL"/>
    <property type="match status" value="1"/>
</dbReference>
<dbReference type="PROSITE" id="PS52050">
    <property type="entry name" value="WYL"/>
    <property type="match status" value="1"/>
</dbReference>
<dbReference type="InterPro" id="IPR051534">
    <property type="entry name" value="CBASS_pafABC_assoc_protein"/>
</dbReference>
<reference evidence="3 4" key="1">
    <citation type="submission" date="2024-09" db="EMBL/GenBank/DDBJ databases">
        <authorList>
            <person name="Sun Q."/>
            <person name="Mori K."/>
        </authorList>
    </citation>
    <scope>NUCLEOTIDE SEQUENCE [LARGE SCALE GENOMIC DNA]</scope>
    <source>
        <strain evidence="3 4">CCM 8545</strain>
    </source>
</reference>
<evidence type="ECO:0000313" key="3">
    <source>
        <dbReference type="EMBL" id="MFC0178761.1"/>
    </source>
</evidence>
<gene>
    <name evidence="3" type="ORF">ACFFIT_01390</name>
</gene>
<dbReference type="Proteomes" id="UP001589758">
    <property type="component" value="Unassembled WGS sequence"/>
</dbReference>
<dbReference type="RefSeq" id="WP_385875698.1">
    <property type="nucleotide sequence ID" value="NZ_JBHLXE010000014.1"/>
</dbReference>
<evidence type="ECO:0000259" key="2">
    <source>
        <dbReference type="Pfam" id="PF13280"/>
    </source>
</evidence>
<accession>A0ABV6C717</accession>
<comment type="caution">
    <text evidence="3">The sequence shown here is derived from an EMBL/GenBank/DDBJ whole genome shotgun (WGS) entry which is preliminary data.</text>
</comment>
<dbReference type="Gene3D" id="1.10.10.10">
    <property type="entry name" value="Winged helix-like DNA-binding domain superfamily/Winged helix DNA-binding domain"/>
    <property type="match status" value="1"/>
</dbReference>
<name>A0ABV6C717_9GAMM</name>
<dbReference type="PANTHER" id="PTHR34580:SF3">
    <property type="entry name" value="PROTEIN PAFB"/>
    <property type="match status" value="1"/>
</dbReference>
<dbReference type="InterPro" id="IPR036390">
    <property type="entry name" value="WH_DNA-bd_sf"/>
</dbReference>
<proteinExistence type="predicted"/>
<feature type="domain" description="WYL" evidence="2">
    <location>
        <begin position="134"/>
        <end position="201"/>
    </location>
</feature>
<dbReference type="InterPro" id="IPR036388">
    <property type="entry name" value="WH-like_DNA-bd_sf"/>
</dbReference>
<dbReference type="SUPFAM" id="SSF46785">
    <property type="entry name" value="Winged helix' DNA-binding domain"/>
    <property type="match status" value="1"/>
</dbReference>
<protein>
    <submittedName>
        <fullName evidence="3">Helix-turn-helix transcriptional regulator</fullName>
    </submittedName>
</protein>
<evidence type="ECO:0000313" key="4">
    <source>
        <dbReference type="Proteomes" id="UP001589758"/>
    </source>
</evidence>
<organism evidence="3 4">
    <name type="scientific">Thorsellia kenyensis</name>
    <dbReference type="NCBI Taxonomy" id="1549888"/>
    <lineage>
        <taxon>Bacteria</taxon>
        <taxon>Pseudomonadati</taxon>
        <taxon>Pseudomonadota</taxon>
        <taxon>Gammaproteobacteria</taxon>
        <taxon>Enterobacterales</taxon>
        <taxon>Thorselliaceae</taxon>
        <taxon>Thorsellia</taxon>
    </lineage>
</organism>
<sequence length="225" mass="25529">MSRAERLLELLQLLREYRYAVTAEVLASKLNISVRSLYRDISSLRAQGAMIEGGPGVGYRLTESYTLPPLSFDDDELLAISLGLKWIEMNTDKALAHSAKRVFAKINAIIPSHSKIKFNHHGITILQGSGDFPNLFEIRKSIQKGLKLEIMYIDGQAQLSCRVIWPCALGFFDESAVIAAWCELRQGFRHFRLDRIQSLKVLEAFAIPPHQLLKQWQTESKIDCL</sequence>
<dbReference type="InterPro" id="IPR026881">
    <property type="entry name" value="WYL_dom"/>
</dbReference>